<accession>A0ACA9RNF3</accession>
<evidence type="ECO:0000313" key="1">
    <source>
        <dbReference type="EMBL" id="CAG8801459.1"/>
    </source>
</evidence>
<dbReference type="Proteomes" id="UP000789920">
    <property type="component" value="Unassembled WGS sequence"/>
</dbReference>
<protein>
    <submittedName>
        <fullName evidence="1">16057_t:CDS:1</fullName>
    </submittedName>
</protein>
<feature type="non-terminal residue" evidence="1">
    <location>
        <position position="126"/>
    </location>
</feature>
<dbReference type="EMBL" id="CAJVQC010061097">
    <property type="protein sequence ID" value="CAG8801459.1"/>
    <property type="molecule type" value="Genomic_DNA"/>
</dbReference>
<proteinExistence type="predicted"/>
<keyword evidence="2" id="KW-1185">Reference proteome</keyword>
<sequence>TEDKENESPRASKQRTYSAEVLTKEITSLRRQISDLQESISKSVHDFEVIVSPKRNKPFRWTVNIESITIKKFRKHIFDIYKTSALENPTTTLNFINGADVYKPRDDDSFKEMLRILLAKNRPKFT</sequence>
<name>A0ACA9RNF3_9GLOM</name>
<feature type="non-terminal residue" evidence="1">
    <location>
        <position position="1"/>
    </location>
</feature>
<comment type="caution">
    <text evidence="1">The sequence shown here is derived from an EMBL/GenBank/DDBJ whole genome shotgun (WGS) entry which is preliminary data.</text>
</comment>
<organism evidence="1 2">
    <name type="scientific">Racocetra persica</name>
    <dbReference type="NCBI Taxonomy" id="160502"/>
    <lineage>
        <taxon>Eukaryota</taxon>
        <taxon>Fungi</taxon>
        <taxon>Fungi incertae sedis</taxon>
        <taxon>Mucoromycota</taxon>
        <taxon>Glomeromycotina</taxon>
        <taxon>Glomeromycetes</taxon>
        <taxon>Diversisporales</taxon>
        <taxon>Gigasporaceae</taxon>
        <taxon>Racocetra</taxon>
    </lineage>
</organism>
<gene>
    <name evidence="1" type="ORF">RPERSI_LOCUS21116</name>
</gene>
<reference evidence="1" key="1">
    <citation type="submission" date="2021-06" db="EMBL/GenBank/DDBJ databases">
        <authorList>
            <person name="Kallberg Y."/>
            <person name="Tangrot J."/>
            <person name="Rosling A."/>
        </authorList>
    </citation>
    <scope>NUCLEOTIDE SEQUENCE</scope>
    <source>
        <strain evidence="1">MA461A</strain>
    </source>
</reference>
<evidence type="ECO:0000313" key="2">
    <source>
        <dbReference type="Proteomes" id="UP000789920"/>
    </source>
</evidence>